<dbReference type="HAMAP" id="MF_00388">
    <property type="entry name" value="LpxC"/>
    <property type="match status" value="1"/>
</dbReference>
<evidence type="ECO:0000313" key="13">
    <source>
        <dbReference type="EMBL" id="SDB39753.1"/>
    </source>
</evidence>
<dbReference type="AlphaFoldDB" id="A0A1G6D3K8"/>
<comment type="pathway">
    <text evidence="3 12">Glycolipid biosynthesis; lipid IV(A) biosynthesis; lipid IV(A) from (3R)-3-hydroxytetradecanoyl-[acyl-carrier-protein] and UDP-N-acetyl-alpha-D-glucosamine: step 2/6.</text>
</comment>
<dbReference type="NCBIfam" id="TIGR00325">
    <property type="entry name" value="lpxC"/>
    <property type="match status" value="1"/>
</dbReference>
<dbReference type="UniPathway" id="UPA00359">
    <property type="reaction ID" value="UER00478"/>
</dbReference>
<comment type="catalytic activity">
    <reaction evidence="11 12">
        <text>a UDP-3-O-[(3R)-3-hydroxyacyl]-N-acetyl-alpha-D-glucosamine + H2O = a UDP-3-O-[(3R)-3-hydroxyacyl]-alpha-D-glucosamine + acetate</text>
        <dbReference type="Rhea" id="RHEA:67816"/>
        <dbReference type="ChEBI" id="CHEBI:15377"/>
        <dbReference type="ChEBI" id="CHEBI:30089"/>
        <dbReference type="ChEBI" id="CHEBI:137740"/>
        <dbReference type="ChEBI" id="CHEBI:173225"/>
        <dbReference type="EC" id="3.5.1.108"/>
    </reaction>
</comment>
<evidence type="ECO:0000256" key="9">
    <source>
        <dbReference type="ARBA" id="ARBA00022833"/>
    </source>
</evidence>
<evidence type="ECO:0000256" key="11">
    <source>
        <dbReference type="ARBA" id="ARBA00024535"/>
    </source>
</evidence>
<evidence type="ECO:0000256" key="5">
    <source>
        <dbReference type="ARBA" id="ARBA00022516"/>
    </source>
</evidence>
<dbReference type="SUPFAM" id="SSF54211">
    <property type="entry name" value="Ribosomal protein S5 domain 2-like"/>
    <property type="match status" value="2"/>
</dbReference>
<sequence length="284" mass="30971">MHPAEANSGISFYRTNLDDGRDCEIPADFRYVDATDLCTSIGTTDGSVATIEHLMATFRALDVDNCMVEIDGAEVPVMDGSADAFIDAIDQVGIETLSAPRRYIKINKPIRVEVGKSVCEFTPYDGQRIEVEIDFANPLVGKQAYAFDVCGETFRKEIGRARTFGFYADVKTLWARGFALGASLDNAIVIGEDKVMNPEGLRYEDEFVRHKALDAIGDLALAGAPILGCYRSHRGGHKLNHMALEALLADRDAWSYVEMPVRRETGHADLQAGVAAAAFGPDVS</sequence>
<keyword evidence="9 12" id="KW-0862">Zinc</keyword>
<dbReference type="PANTHER" id="PTHR33694">
    <property type="entry name" value="UDP-3-O-ACYL-N-ACETYLGLUCOSAMINE DEACETYLASE 1, MITOCHONDRIAL-RELATED"/>
    <property type="match status" value="1"/>
</dbReference>
<feature type="binding site" evidence="12">
    <location>
        <position position="214"/>
    </location>
    <ligand>
        <name>Zn(2+)</name>
        <dbReference type="ChEBI" id="CHEBI:29105"/>
    </ligand>
</feature>
<keyword evidence="10 12" id="KW-0443">Lipid metabolism</keyword>
<keyword evidence="7 12" id="KW-0479">Metal-binding</keyword>
<organism evidence="13 14">
    <name type="scientific">Bauldia litoralis</name>
    <dbReference type="NCBI Taxonomy" id="665467"/>
    <lineage>
        <taxon>Bacteria</taxon>
        <taxon>Pseudomonadati</taxon>
        <taxon>Pseudomonadota</taxon>
        <taxon>Alphaproteobacteria</taxon>
        <taxon>Hyphomicrobiales</taxon>
        <taxon>Kaistiaceae</taxon>
        <taxon>Bauldia</taxon>
    </lineage>
</organism>
<evidence type="ECO:0000256" key="8">
    <source>
        <dbReference type="ARBA" id="ARBA00022801"/>
    </source>
</evidence>
<reference evidence="13 14" key="1">
    <citation type="submission" date="2016-10" db="EMBL/GenBank/DDBJ databases">
        <authorList>
            <person name="de Groot N.N."/>
        </authorList>
    </citation>
    <scope>NUCLEOTIDE SEQUENCE [LARGE SCALE GENOMIC DNA]</scope>
    <source>
        <strain evidence="13 14">ATCC 35022</strain>
    </source>
</reference>
<dbReference type="PANTHER" id="PTHR33694:SF1">
    <property type="entry name" value="UDP-3-O-ACYL-N-ACETYLGLUCOSAMINE DEACETYLASE 1, MITOCHONDRIAL-RELATED"/>
    <property type="match status" value="1"/>
</dbReference>
<dbReference type="Gene3D" id="3.30.1700.10">
    <property type="entry name" value="lpxc deacetylase, domain 2"/>
    <property type="match status" value="1"/>
</dbReference>
<name>A0A1G6D3K8_9HYPH</name>
<evidence type="ECO:0000256" key="7">
    <source>
        <dbReference type="ARBA" id="ARBA00022723"/>
    </source>
</evidence>
<dbReference type="Proteomes" id="UP000199071">
    <property type="component" value="Unassembled WGS sequence"/>
</dbReference>
<dbReference type="STRING" id="665467.SAMN02982931_02972"/>
<feature type="binding site" evidence="12">
    <location>
        <position position="210"/>
    </location>
    <ligand>
        <name>Zn(2+)</name>
        <dbReference type="ChEBI" id="CHEBI:29105"/>
    </ligand>
</feature>
<evidence type="ECO:0000256" key="1">
    <source>
        <dbReference type="ARBA" id="ARBA00001947"/>
    </source>
</evidence>
<keyword evidence="14" id="KW-1185">Reference proteome</keyword>
<dbReference type="Pfam" id="PF03331">
    <property type="entry name" value="LpxC"/>
    <property type="match status" value="1"/>
</dbReference>
<dbReference type="GO" id="GO:0046872">
    <property type="term" value="F:metal ion binding"/>
    <property type="evidence" value="ECO:0007669"/>
    <property type="project" value="UniProtKB-KW"/>
</dbReference>
<evidence type="ECO:0000256" key="4">
    <source>
        <dbReference type="ARBA" id="ARBA00012745"/>
    </source>
</evidence>
<dbReference type="InterPro" id="IPR004463">
    <property type="entry name" value="UDP-acyl_GlcNac_deAcase"/>
</dbReference>
<comment type="function">
    <text evidence="2 12">Catalyzes the hydrolysis of UDP-3-O-myristoyl-N-acetylglucosamine to form UDP-3-O-myristoylglucosamine and acetate, the committed step in lipid A biosynthesis.</text>
</comment>
<dbReference type="Gene3D" id="3.30.230.20">
    <property type="entry name" value="lpxc deacetylase, domain 1"/>
    <property type="match status" value="1"/>
</dbReference>
<protein>
    <recommendedName>
        <fullName evidence="4 12">UDP-3-O-acyl-N-acetylglucosamine deacetylase</fullName>
        <shortName evidence="12">UDP-3-O-acyl-GlcNAc deacetylase</shortName>
        <ecNumber evidence="4 12">3.5.1.108</ecNumber>
    </recommendedName>
    <alternativeName>
        <fullName evidence="12">UDP-3-O-[R-3-hydroxymyristoyl]-N-acetylglucosamine deacetylase</fullName>
    </alternativeName>
</protein>
<feature type="active site" description="Proton donor" evidence="12">
    <location>
        <position position="237"/>
    </location>
</feature>
<keyword evidence="8 12" id="KW-0378">Hydrolase</keyword>
<proteinExistence type="inferred from homology"/>
<keyword evidence="6 12" id="KW-0441">Lipid A biosynthesis</keyword>
<dbReference type="EC" id="3.5.1.108" evidence="4 12"/>
<dbReference type="GO" id="GO:0009245">
    <property type="term" value="P:lipid A biosynthetic process"/>
    <property type="evidence" value="ECO:0007669"/>
    <property type="project" value="UniProtKB-UniRule"/>
</dbReference>
<dbReference type="InterPro" id="IPR011334">
    <property type="entry name" value="UDP-acyl_GlcNac_deAcase_C"/>
</dbReference>
<comment type="similarity">
    <text evidence="12">Belongs to the LpxC family.</text>
</comment>
<feature type="binding site" evidence="12">
    <location>
        <position position="53"/>
    </location>
    <ligand>
        <name>Zn(2+)</name>
        <dbReference type="ChEBI" id="CHEBI:29105"/>
    </ligand>
</feature>
<accession>A0A1G6D3K8</accession>
<gene>
    <name evidence="12" type="primary">lpxC</name>
    <name evidence="13" type="ORF">SAMN02982931_02972</name>
</gene>
<keyword evidence="5 12" id="KW-0444">Lipid biosynthesis</keyword>
<dbReference type="GO" id="GO:0016020">
    <property type="term" value="C:membrane"/>
    <property type="evidence" value="ECO:0007669"/>
    <property type="project" value="GOC"/>
</dbReference>
<comment type="cofactor">
    <cofactor evidence="1 12">
        <name>Zn(2+)</name>
        <dbReference type="ChEBI" id="CHEBI:29105"/>
    </cofactor>
</comment>
<dbReference type="InterPro" id="IPR020568">
    <property type="entry name" value="Ribosomal_Su5_D2-typ_SF"/>
</dbReference>
<evidence type="ECO:0000256" key="2">
    <source>
        <dbReference type="ARBA" id="ARBA00002923"/>
    </source>
</evidence>
<dbReference type="InterPro" id="IPR015870">
    <property type="entry name" value="UDP-acyl_N-AcGlcN_deAcase_N"/>
</dbReference>
<evidence type="ECO:0000256" key="6">
    <source>
        <dbReference type="ARBA" id="ARBA00022556"/>
    </source>
</evidence>
<evidence type="ECO:0000256" key="10">
    <source>
        <dbReference type="ARBA" id="ARBA00023098"/>
    </source>
</evidence>
<evidence type="ECO:0000256" key="3">
    <source>
        <dbReference type="ARBA" id="ARBA00005002"/>
    </source>
</evidence>
<dbReference type="EMBL" id="FMXQ01000006">
    <property type="protein sequence ID" value="SDB39753.1"/>
    <property type="molecule type" value="Genomic_DNA"/>
</dbReference>
<evidence type="ECO:0000256" key="12">
    <source>
        <dbReference type="HAMAP-Rule" id="MF_00388"/>
    </source>
</evidence>
<dbReference type="GO" id="GO:0103117">
    <property type="term" value="F:UDP-3-O-acyl-N-acetylglucosamine deacetylase activity"/>
    <property type="evidence" value="ECO:0007669"/>
    <property type="project" value="UniProtKB-UniRule"/>
</dbReference>
<evidence type="ECO:0000313" key="14">
    <source>
        <dbReference type="Proteomes" id="UP000199071"/>
    </source>
</evidence>